<dbReference type="InterPro" id="IPR027417">
    <property type="entry name" value="P-loop_NTPase"/>
</dbReference>
<dbReference type="InterPro" id="IPR057405">
    <property type="entry name" value="PRS2-like_N"/>
</dbReference>
<evidence type="ECO:0000256" key="1">
    <source>
        <dbReference type="RuleBase" id="RU003651"/>
    </source>
</evidence>
<dbReference type="EC" id="3.4.24.-" evidence="4"/>
<dbReference type="GO" id="GO:0006508">
    <property type="term" value="P:proteolysis"/>
    <property type="evidence" value="ECO:0007669"/>
    <property type="project" value="UniProtKB-KW"/>
</dbReference>
<protein>
    <submittedName>
        <fullName evidence="3">AAA family ATPase</fullName>
    </submittedName>
    <submittedName>
        <fullName evidence="4">ATP-dependent zinc metalloprotease FtsH</fullName>
        <ecNumber evidence="4">3.4.24.-</ecNumber>
    </submittedName>
</protein>
<dbReference type="GO" id="GO:0016887">
    <property type="term" value="F:ATP hydrolysis activity"/>
    <property type="evidence" value="ECO:0007669"/>
    <property type="project" value="InterPro"/>
</dbReference>
<proteinExistence type="inferred from homology"/>
<dbReference type="InterPro" id="IPR003959">
    <property type="entry name" value="ATPase_AAA_core"/>
</dbReference>
<comment type="caution">
    <text evidence="3">The sequence shown here is derived from an EMBL/GenBank/DDBJ whole genome shotgun (WGS) entry which is preliminary data.</text>
</comment>
<evidence type="ECO:0000313" key="5">
    <source>
        <dbReference type="Proteomes" id="UP000217528"/>
    </source>
</evidence>
<feature type="domain" description="AAA+ ATPase" evidence="2">
    <location>
        <begin position="155"/>
        <end position="290"/>
    </location>
</feature>
<dbReference type="PANTHER" id="PTHR23076:SF97">
    <property type="entry name" value="ATP-DEPENDENT ZINC METALLOPROTEASE YME1L1"/>
    <property type="match status" value="1"/>
</dbReference>
<dbReference type="GO" id="GO:0004176">
    <property type="term" value="F:ATP-dependent peptidase activity"/>
    <property type="evidence" value="ECO:0007669"/>
    <property type="project" value="TreeGrafter"/>
</dbReference>
<dbReference type="EMBL" id="LMVN01000021">
    <property type="protein sequence ID" value="PAV07109.1"/>
    <property type="molecule type" value="Genomic_DNA"/>
</dbReference>
<dbReference type="Pfam" id="PF23902">
    <property type="entry name" value="AAA_lid_PRS2_C"/>
    <property type="match status" value="1"/>
</dbReference>
<dbReference type="Gene3D" id="1.10.8.60">
    <property type="match status" value="1"/>
</dbReference>
<accession>A0A2A2HCF6</accession>
<dbReference type="Proteomes" id="UP000217528">
    <property type="component" value="Unassembled WGS sequence"/>
</dbReference>
<dbReference type="Pfam" id="PF23900">
    <property type="entry name" value="PRS2_N"/>
    <property type="match status" value="1"/>
</dbReference>
<dbReference type="AlphaFoldDB" id="A0A2A2HCF6"/>
<keyword evidence="4" id="KW-0378">Hydrolase</keyword>
<dbReference type="SMART" id="SM00382">
    <property type="entry name" value="AAA"/>
    <property type="match status" value="1"/>
</dbReference>
<name>A0A2A2HCF6_9EURY</name>
<dbReference type="CDD" id="cd19481">
    <property type="entry name" value="RecA-like_protease"/>
    <property type="match status" value="1"/>
</dbReference>
<reference evidence="3 5" key="2">
    <citation type="journal article" date="2017" name="BMC Genomics">
        <title>Genomic analysis of methanogenic archaea reveals a shift towards energy conservation.</title>
        <authorList>
            <person name="Gilmore S.P."/>
            <person name="Henske J.K."/>
            <person name="Sexton J.A."/>
            <person name="Solomon K.V."/>
            <person name="Seppala S."/>
            <person name="Yoo J.I."/>
            <person name="Huyett L.M."/>
            <person name="Pressman A."/>
            <person name="Cogan J.Z."/>
            <person name="Kivenson V."/>
            <person name="Peng X."/>
            <person name="Tan Y."/>
            <person name="Valentine D.L."/>
            <person name="O'Malley M.A."/>
        </authorList>
    </citation>
    <scope>NUCLEOTIDE SEQUENCE [LARGE SCALE GENOMIC DNA]</scope>
    <source>
        <strain evidence="3 5">1R-7</strain>
    </source>
</reference>
<dbReference type="InterPro" id="IPR003593">
    <property type="entry name" value="AAA+_ATPase"/>
</dbReference>
<evidence type="ECO:0000313" key="3">
    <source>
        <dbReference type="EMBL" id="PAV07109.1"/>
    </source>
</evidence>
<dbReference type="PROSITE" id="PS00674">
    <property type="entry name" value="AAA"/>
    <property type="match status" value="1"/>
</dbReference>
<dbReference type="InterPro" id="IPR057408">
    <property type="entry name" value="PRS2_C_AAA_lid"/>
</dbReference>
<keyword evidence="4" id="KW-0482">Metalloprotease</keyword>
<sequence>MNNNRMDSRYLNENQIRQELNKDRVEAKLVVLEAVGYPIESTFIESPDIKVTNKELFEIYAKEQWNGYRIHKHQYIFDQKILPDFAFRIVEVRPDNSIITNNTSFLVLPTENKLKTASVNRKYKIDDIVGQKKAKSKTRIITRYLKDPQKFKGWAPKNILFYGLPGTGKTMLAQALANELDVPIMMIKATLLIGDHVGDGANQIHELYKQARKTKPCVIFIDEIDAIALERKYQSLRGDVTEIVNALLTEMGGIEDNESVITICATNNPEMLDYAVRSRFEEEIEFTLPDVDERREIFLNYMKTLPLDCRFDLENVVLKTNKLSGRDIKEKILKTALHRAISEDKDFISDDDINYALIECHKEVKITSDTMFT</sequence>
<reference evidence="4 6" key="1">
    <citation type="submission" date="2016-04" db="EMBL/GenBank/DDBJ databases">
        <title>Genome sequence of Methanosphaera cuniculi DSM 4103.</title>
        <authorList>
            <person name="Poehlein A."/>
            <person name="Seedorf H."/>
            <person name="Daniel R."/>
        </authorList>
    </citation>
    <scope>NUCLEOTIDE SEQUENCE [LARGE SCALE GENOMIC DNA]</scope>
    <source>
        <strain evidence="4 6">DSM 4103</strain>
    </source>
</reference>
<dbReference type="SUPFAM" id="SSF52540">
    <property type="entry name" value="P-loop containing nucleoside triphosphate hydrolases"/>
    <property type="match status" value="1"/>
</dbReference>
<evidence type="ECO:0000259" key="2">
    <source>
        <dbReference type="SMART" id="SM00382"/>
    </source>
</evidence>
<keyword evidence="1" id="KW-0547">Nucleotide-binding</keyword>
<keyword evidence="4" id="KW-0645">Protease</keyword>
<organism evidence="3 5">
    <name type="scientific">Methanosphaera cuniculi</name>
    <dbReference type="NCBI Taxonomy" id="1077256"/>
    <lineage>
        <taxon>Archaea</taxon>
        <taxon>Methanobacteriati</taxon>
        <taxon>Methanobacteriota</taxon>
        <taxon>Methanomada group</taxon>
        <taxon>Methanobacteria</taxon>
        <taxon>Methanobacteriales</taxon>
        <taxon>Methanobacteriaceae</taxon>
        <taxon>Methanosphaera</taxon>
    </lineage>
</organism>
<dbReference type="GO" id="GO:0008237">
    <property type="term" value="F:metallopeptidase activity"/>
    <property type="evidence" value="ECO:0007669"/>
    <property type="project" value="UniProtKB-KW"/>
</dbReference>
<keyword evidence="1" id="KW-0067">ATP-binding</keyword>
<dbReference type="Gene3D" id="3.40.50.300">
    <property type="entry name" value="P-loop containing nucleotide triphosphate hydrolases"/>
    <property type="match status" value="1"/>
</dbReference>
<evidence type="ECO:0000313" key="4">
    <source>
        <dbReference type="EMBL" id="PWL09036.1"/>
    </source>
</evidence>
<dbReference type="Proteomes" id="UP000246004">
    <property type="component" value="Unassembled WGS sequence"/>
</dbReference>
<gene>
    <name evidence="4" type="primary">ftsH_1</name>
    <name evidence="3" type="ORF">ASJ82_05350</name>
    <name evidence="4" type="ORF">MSCUN_00040</name>
</gene>
<dbReference type="Pfam" id="PF00004">
    <property type="entry name" value="AAA"/>
    <property type="match status" value="1"/>
</dbReference>
<dbReference type="OrthoDB" id="77269at2157"/>
<comment type="similarity">
    <text evidence="1">Belongs to the AAA ATPase family.</text>
</comment>
<keyword evidence="5" id="KW-1185">Reference proteome</keyword>
<evidence type="ECO:0000313" key="6">
    <source>
        <dbReference type="Proteomes" id="UP000246004"/>
    </source>
</evidence>
<dbReference type="EMBL" id="LWMS01000001">
    <property type="protein sequence ID" value="PWL09036.1"/>
    <property type="molecule type" value="Genomic_DNA"/>
</dbReference>
<dbReference type="GO" id="GO:0005524">
    <property type="term" value="F:ATP binding"/>
    <property type="evidence" value="ECO:0007669"/>
    <property type="project" value="UniProtKB-KW"/>
</dbReference>
<dbReference type="PANTHER" id="PTHR23076">
    <property type="entry name" value="METALLOPROTEASE M41 FTSH"/>
    <property type="match status" value="1"/>
</dbReference>
<dbReference type="InterPro" id="IPR003960">
    <property type="entry name" value="ATPase_AAA_CS"/>
</dbReference>